<feature type="binding site" evidence="9">
    <location>
        <position position="202"/>
    </location>
    <ligand>
        <name>1-deoxy-D-xylulose 5-phosphate</name>
        <dbReference type="ChEBI" id="CHEBI:57792"/>
    </ligand>
</feature>
<evidence type="ECO:0000256" key="7">
    <source>
        <dbReference type="ARBA" id="ARBA00023229"/>
    </source>
</evidence>
<dbReference type="PIRSF" id="PIRSF006205">
    <property type="entry name" value="Dxp_reductismrs"/>
    <property type="match status" value="1"/>
</dbReference>
<evidence type="ECO:0000259" key="11">
    <source>
        <dbReference type="Pfam" id="PF08436"/>
    </source>
</evidence>
<comment type="caution">
    <text evidence="13">The sequence shown here is derived from an EMBL/GenBank/DDBJ whole genome shotgun (WGS) entry which is preliminary data.</text>
</comment>
<keyword evidence="3 9" id="KW-0479">Metal-binding</keyword>
<comment type="caution">
    <text evidence="9">Lacks conserved residue(s) required for the propagation of feature annotation.</text>
</comment>
<dbReference type="SUPFAM" id="SSF55347">
    <property type="entry name" value="Glyceraldehyde-3-phosphate dehydrogenase-like, C-terminal domain"/>
    <property type="match status" value="1"/>
</dbReference>
<reference evidence="13 14" key="1">
    <citation type="submission" date="2015-11" db="EMBL/GenBank/DDBJ databases">
        <authorList>
            <consortium name="Pathogen Informatics"/>
        </authorList>
    </citation>
    <scope>NUCLEOTIDE SEQUENCE [LARGE SCALE GENOMIC DNA]</scope>
    <source>
        <strain evidence="13 14">006A-0059</strain>
    </source>
</reference>
<dbReference type="Proteomes" id="UP000052237">
    <property type="component" value="Unassembled WGS sequence"/>
</dbReference>
<evidence type="ECO:0000256" key="3">
    <source>
        <dbReference type="ARBA" id="ARBA00022723"/>
    </source>
</evidence>
<dbReference type="GO" id="GO:0030145">
    <property type="term" value="F:manganese ion binding"/>
    <property type="evidence" value="ECO:0007669"/>
    <property type="project" value="TreeGrafter"/>
</dbReference>
<evidence type="ECO:0000256" key="2">
    <source>
        <dbReference type="ARBA" id="ARBA00006825"/>
    </source>
</evidence>
<feature type="binding site" evidence="9">
    <location>
        <position position="33"/>
    </location>
    <ligand>
        <name>NADPH</name>
        <dbReference type="ChEBI" id="CHEBI:57783"/>
    </ligand>
</feature>
<feature type="binding site" evidence="9">
    <location>
        <position position="7"/>
    </location>
    <ligand>
        <name>NADPH</name>
        <dbReference type="ChEBI" id="CHEBI:57783"/>
    </ligand>
</feature>
<dbReference type="SUPFAM" id="SSF69055">
    <property type="entry name" value="1-deoxy-D-xylulose-5-phosphate reductoisomerase, C-terminal domain"/>
    <property type="match status" value="1"/>
</dbReference>
<organism evidence="13 14">
    <name type="scientific">Campylobacter hyointestinalis subsp. hyointestinalis</name>
    <dbReference type="NCBI Taxonomy" id="91352"/>
    <lineage>
        <taxon>Bacteria</taxon>
        <taxon>Pseudomonadati</taxon>
        <taxon>Campylobacterota</taxon>
        <taxon>Epsilonproteobacteria</taxon>
        <taxon>Campylobacterales</taxon>
        <taxon>Campylobacteraceae</taxon>
        <taxon>Campylobacter</taxon>
    </lineage>
</organism>
<sequence>MIILGSTGSIGKNSVILAKKHGIKVKALACEKNYTELNRQIKELNPKFVYIKDPSLKNLVDHGNVFTSNDGIDTFLKAISDEFDSTSCILINALVGFSGLKPSIVAQGLGFKLCLANKESLVTGGKFLDTKSIEPIDSEHFGLKFLLKNRPKIQKLIITASGGAFYKFPLKSLSSVTPEMALNHPNWNMGSKITIDSATMANKLFEVLEAYHLYSVKNIDALIERTSVVHALINFYDGSTTAHISKTDMKLAIAHAIGLGGEQTLECVELLGLKSIKFKEINLKKYPIFSLKNDVLNNPDLGVIINAANEEMVYKFLGGQCGFLDIAGAIFKALDKFGSPRVDDIEGVFEIDKKVREFCKGF</sequence>
<keyword evidence="5 9" id="KW-0560">Oxidoreductase</keyword>
<dbReference type="PANTHER" id="PTHR30525">
    <property type="entry name" value="1-DEOXY-D-XYLULOSE 5-PHOSPHATE REDUCTOISOMERASE"/>
    <property type="match status" value="1"/>
</dbReference>
<protein>
    <recommendedName>
        <fullName evidence="9">1-deoxy-D-xylulose 5-phosphate reductoisomerase</fullName>
        <shortName evidence="9">DXP reductoisomerase</shortName>
        <ecNumber evidence="9">1.1.1.267</ecNumber>
    </recommendedName>
    <alternativeName>
        <fullName evidence="9">1-deoxyxylulose-5-phosphate reductoisomerase</fullName>
    </alternativeName>
    <alternativeName>
        <fullName evidence="9">2-C-methyl-D-erythritol 4-phosphate synthase</fullName>
    </alternativeName>
</protein>
<keyword evidence="4 9" id="KW-0521">NADP</keyword>
<feature type="binding site" evidence="9">
    <location>
        <position position="118"/>
    </location>
    <ligand>
        <name>1-deoxy-D-xylulose 5-phosphate</name>
        <dbReference type="ChEBI" id="CHEBI:57792"/>
    </ligand>
</feature>
<comment type="pathway">
    <text evidence="1 9">Isoprenoid biosynthesis; isopentenyl diphosphate biosynthesis via DXP pathway; isopentenyl diphosphate from 1-deoxy-D-xylulose 5-phosphate: step 1/6.</text>
</comment>
<dbReference type="HAMAP" id="MF_00183">
    <property type="entry name" value="DXP_reductoisom"/>
    <property type="match status" value="1"/>
</dbReference>
<feature type="domain" description="1-deoxy-D-xylulose 5-phosphate reductoisomerase N-terminal" evidence="10">
    <location>
        <begin position="1"/>
        <end position="125"/>
    </location>
</feature>
<dbReference type="UniPathway" id="UPA00056">
    <property type="reaction ID" value="UER00092"/>
</dbReference>
<dbReference type="EC" id="1.1.1.267" evidence="9"/>
<name>A0A0S4RSP4_CAMHY</name>
<comment type="similarity">
    <text evidence="2 9">Belongs to the DXR family.</text>
</comment>
<dbReference type="Pfam" id="PF02670">
    <property type="entry name" value="DXP_reductoisom"/>
    <property type="match status" value="1"/>
</dbReference>
<dbReference type="GO" id="GO:0051484">
    <property type="term" value="P:isopentenyl diphosphate biosynthetic process, methylerythritol 4-phosphate pathway involved in terpenoid biosynthetic process"/>
    <property type="evidence" value="ECO:0007669"/>
    <property type="project" value="TreeGrafter"/>
</dbReference>
<keyword evidence="14" id="KW-1185">Reference proteome</keyword>
<keyword evidence="6 9" id="KW-0464">Manganese</keyword>
<feature type="binding site" evidence="9">
    <location>
        <position position="117"/>
    </location>
    <ligand>
        <name>NADPH</name>
        <dbReference type="ChEBI" id="CHEBI:57783"/>
    </ligand>
</feature>
<evidence type="ECO:0000259" key="12">
    <source>
        <dbReference type="Pfam" id="PF13288"/>
    </source>
</evidence>
<comment type="catalytic activity">
    <reaction evidence="8">
        <text>2-C-methyl-D-erythritol 4-phosphate + NADP(+) = 1-deoxy-D-xylulose 5-phosphate + NADPH + H(+)</text>
        <dbReference type="Rhea" id="RHEA:13717"/>
        <dbReference type="ChEBI" id="CHEBI:15378"/>
        <dbReference type="ChEBI" id="CHEBI:57783"/>
        <dbReference type="ChEBI" id="CHEBI:57792"/>
        <dbReference type="ChEBI" id="CHEBI:58262"/>
        <dbReference type="ChEBI" id="CHEBI:58349"/>
        <dbReference type="EC" id="1.1.1.267"/>
    </reaction>
    <physiologicalReaction direction="right-to-left" evidence="8">
        <dbReference type="Rhea" id="RHEA:13719"/>
    </physiologicalReaction>
</comment>
<feature type="binding site" evidence="9">
    <location>
        <position position="32"/>
    </location>
    <ligand>
        <name>NADPH</name>
        <dbReference type="ChEBI" id="CHEBI:57783"/>
    </ligand>
</feature>
<feature type="binding site" evidence="9">
    <location>
        <position position="10"/>
    </location>
    <ligand>
        <name>NADPH</name>
        <dbReference type="ChEBI" id="CHEBI:57783"/>
    </ligand>
</feature>
<feature type="binding site" evidence="9">
    <location>
        <position position="119"/>
    </location>
    <ligand>
        <name>NADPH</name>
        <dbReference type="ChEBI" id="CHEBI:57783"/>
    </ligand>
</feature>
<feature type="binding site" evidence="9">
    <location>
        <position position="9"/>
    </location>
    <ligand>
        <name>NADPH</name>
        <dbReference type="ChEBI" id="CHEBI:57783"/>
    </ligand>
</feature>
<keyword evidence="7 9" id="KW-0414">Isoprene biosynthesis</keyword>
<feature type="binding site" evidence="9">
    <location>
        <position position="184"/>
    </location>
    <ligand>
        <name>1-deoxy-D-xylulose 5-phosphate</name>
        <dbReference type="ChEBI" id="CHEBI:57792"/>
    </ligand>
</feature>
<dbReference type="GO" id="GO:0070402">
    <property type="term" value="F:NADPH binding"/>
    <property type="evidence" value="ECO:0007669"/>
    <property type="project" value="InterPro"/>
</dbReference>
<dbReference type="InterPro" id="IPR003821">
    <property type="entry name" value="DXP_reductoisomerase"/>
</dbReference>
<evidence type="ECO:0000256" key="5">
    <source>
        <dbReference type="ARBA" id="ARBA00023002"/>
    </source>
</evidence>
<evidence type="ECO:0000259" key="10">
    <source>
        <dbReference type="Pfam" id="PF02670"/>
    </source>
</evidence>
<dbReference type="GO" id="GO:0030604">
    <property type="term" value="F:1-deoxy-D-xylulose-5-phosphate reductoisomerase activity"/>
    <property type="evidence" value="ECO:0007669"/>
    <property type="project" value="UniProtKB-UniRule"/>
</dbReference>
<evidence type="ECO:0000313" key="14">
    <source>
        <dbReference type="Proteomes" id="UP000052237"/>
    </source>
</evidence>
<dbReference type="Pfam" id="PF13288">
    <property type="entry name" value="DXPR_C"/>
    <property type="match status" value="1"/>
</dbReference>
<dbReference type="EMBL" id="FAVB01000003">
    <property type="protein sequence ID" value="CUU82056.1"/>
    <property type="molecule type" value="Genomic_DNA"/>
</dbReference>
<dbReference type="Pfam" id="PF08436">
    <property type="entry name" value="DXP_redisom_C"/>
    <property type="match status" value="1"/>
</dbReference>
<evidence type="ECO:0000256" key="6">
    <source>
        <dbReference type="ARBA" id="ARBA00023211"/>
    </source>
</evidence>
<feature type="binding site" evidence="9">
    <location>
        <position position="161"/>
    </location>
    <ligand>
        <name>1-deoxy-D-xylulose 5-phosphate</name>
        <dbReference type="ChEBI" id="CHEBI:57792"/>
    </ligand>
</feature>
<dbReference type="InterPro" id="IPR026877">
    <property type="entry name" value="DXPR_C"/>
</dbReference>
<feature type="binding site" evidence="9">
    <location>
        <position position="137"/>
    </location>
    <ligand>
        <name>Mn(2+)</name>
        <dbReference type="ChEBI" id="CHEBI:29035"/>
    </ligand>
</feature>
<feature type="binding site" evidence="9">
    <location>
        <position position="138"/>
    </location>
    <ligand>
        <name>1-deoxy-D-xylulose 5-phosphate</name>
        <dbReference type="ChEBI" id="CHEBI:57792"/>
    </ligand>
</feature>
<evidence type="ECO:0000313" key="13">
    <source>
        <dbReference type="EMBL" id="CUU82056.1"/>
    </source>
</evidence>
<dbReference type="InterPro" id="IPR013644">
    <property type="entry name" value="DXP_reductoisomerase_C"/>
</dbReference>
<evidence type="ECO:0000256" key="4">
    <source>
        <dbReference type="ARBA" id="ARBA00022857"/>
    </source>
</evidence>
<keyword evidence="9" id="KW-0460">Magnesium</keyword>
<feature type="binding site" evidence="9">
    <location>
        <position position="190"/>
    </location>
    <ligand>
        <name>NADPH</name>
        <dbReference type="ChEBI" id="CHEBI:57783"/>
    </ligand>
</feature>
<dbReference type="Gene3D" id="1.10.1740.10">
    <property type="match status" value="1"/>
</dbReference>
<feature type="domain" description="1-deoxy-D-xylulose 5-phosphate reductoisomerase C-terminal" evidence="11">
    <location>
        <begin position="133"/>
        <end position="214"/>
    </location>
</feature>
<evidence type="ECO:0000256" key="8">
    <source>
        <dbReference type="ARBA" id="ARBA00048543"/>
    </source>
</evidence>
<feature type="binding site" evidence="9">
    <location>
        <position position="206"/>
    </location>
    <ligand>
        <name>1-deoxy-D-xylulose 5-phosphate</name>
        <dbReference type="ChEBI" id="CHEBI:57792"/>
    </ligand>
</feature>
<dbReference type="Gene3D" id="3.40.50.720">
    <property type="entry name" value="NAD(P)-binding Rossmann-like Domain"/>
    <property type="match status" value="1"/>
</dbReference>
<feature type="binding site" evidence="9">
    <location>
        <position position="206"/>
    </location>
    <ligand>
        <name>Mn(2+)</name>
        <dbReference type="ChEBI" id="CHEBI:29035"/>
    </ligand>
</feature>
<dbReference type="PANTHER" id="PTHR30525:SF0">
    <property type="entry name" value="1-DEOXY-D-XYLULOSE 5-PHOSPHATE REDUCTOISOMERASE, CHLOROPLASTIC"/>
    <property type="match status" value="1"/>
</dbReference>
<feature type="binding site" evidence="9">
    <location>
        <position position="197"/>
    </location>
    <ligand>
        <name>1-deoxy-D-xylulose 5-phosphate</name>
        <dbReference type="ChEBI" id="CHEBI:57792"/>
    </ligand>
</feature>
<comment type="cofactor">
    <cofactor evidence="9">
        <name>Mg(2+)</name>
        <dbReference type="ChEBI" id="CHEBI:18420"/>
    </cofactor>
    <cofactor evidence="9">
        <name>Mn(2+)</name>
        <dbReference type="ChEBI" id="CHEBI:29035"/>
    </cofactor>
</comment>
<comment type="function">
    <text evidence="9">Catalyzes the NADPH-dependent rearrangement and reduction of 1-deoxy-D-xylulose-5-phosphate (DXP) to 2-C-methyl-D-erythritol 4-phosphate (MEP).</text>
</comment>
<proteinExistence type="inferred from homology"/>
<feature type="binding site" evidence="9">
    <location>
        <position position="203"/>
    </location>
    <ligand>
        <name>1-deoxy-D-xylulose 5-phosphate</name>
        <dbReference type="ChEBI" id="CHEBI:57792"/>
    </ligand>
</feature>
<dbReference type="InterPro" id="IPR013512">
    <property type="entry name" value="DXP_reductoisomerase_N"/>
</dbReference>
<feature type="binding site" evidence="9">
    <location>
        <position position="139"/>
    </location>
    <ligand>
        <name>Mn(2+)</name>
        <dbReference type="ChEBI" id="CHEBI:29035"/>
    </ligand>
</feature>
<evidence type="ECO:0000256" key="1">
    <source>
        <dbReference type="ARBA" id="ARBA00005094"/>
    </source>
</evidence>
<dbReference type="AlphaFoldDB" id="A0A0S4RSP4"/>
<dbReference type="RefSeq" id="WP_059425759.1">
    <property type="nucleotide sequence ID" value="NZ_FAVB01000003.1"/>
</dbReference>
<feature type="binding site" evidence="9">
    <location>
        <position position="8"/>
    </location>
    <ligand>
        <name>NADPH</name>
        <dbReference type="ChEBI" id="CHEBI:57783"/>
    </ligand>
</feature>
<dbReference type="InterPro" id="IPR036291">
    <property type="entry name" value="NAD(P)-bd_dom_sf"/>
</dbReference>
<feature type="binding site" evidence="9">
    <location>
        <position position="139"/>
    </location>
    <ligand>
        <name>1-deoxy-D-xylulose 5-phosphate</name>
        <dbReference type="ChEBI" id="CHEBI:57792"/>
    </ligand>
</feature>
<dbReference type="InterPro" id="IPR036169">
    <property type="entry name" value="DXPR_C_sf"/>
</dbReference>
<evidence type="ECO:0000256" key="9">
    <source>
        <dbReference type="HAMAP-Rule" id="MF_00183"/>
    </source>
</evidence>
<accession>A0A0S4RSP4</accession>
<feature type="domain" description="DXP reductoisomerase C-terminal" evidence="12">
    <location>
        <begin position="245"/>
        <end position="357"/>
    </location>
</feature>
<dbReference type="SUPFAM" id="SSF51735">
    <property type="entry name" value="NAD(P)-binding Rossmann-fold domains"/>
    <property type="match status" value="1"/>
</dbReference>
<gene>
    <name evidence="9 13" type="primary">dxr</name>
    <name evidence="13" type="ORF">ERS686654_01275</name>
</gene>